<protein>
    <submittedName>
        <fullName evidence="2">Antitoxin YefM</fullName>
    </submittedName>
</protein>
<dbReference type="Proteomes" id="UP001239167">
    <property type="component" value="Unassembled WGS sequence"/>
</dbReference>
<reference evidence="2 3" key="1">
    <citation type="submission" date="2023-07" db="EMBL/GenBank/DDBJ databases">
        <title>Genomic Encyclopedia of Type Strains, Phase IV (KMG-IV): sequencing the most valuable type-strain genomes for metagenomic binning, comparative biology and taxonomic classification.</title>
        <authorList>
            <person name="Goeker M."/>
        </authorList>
    </citation>
    <scope>NUCLEOTIDE SEQUENCE [LARGE SCALE GENOMIC DNA]</scope>
    <source>
        <strain evidence="2 3">DSM 16980</strain>
    </source>
</reference>
<accession>A0ABT9YBM2</accession>
<comment type="caution">
    <text evidence="2">The sequence shown here is derived from an EMBL/GenBank/DDBJ whole genome shotgun (WGS) entry which is preliminary data.</text>
</comment>
<sequence>MKVIPSSAFLKEFTVYAEQAVDENEVLIIQRANGKNLVLMSMDKYNEYNRELFLLKKKDEADGSEKSEK</sequence>
<keyword evidence="3" id="KW-1185">Reference proteome</keyword>
<evidence type="ECO:0000313" key="3">
    <source>
        <dbReference type="Proteomes" id="UP001239167"/>
    </source>
</evidence>
<dbReference type="RefSeq" id="WP_196603395.1">
    <property type="nucleotide sequence ID" value="NZ_CP116940.1"/>
</dbReference>
<organism evidence="2 3">
    <name type="scientific">Pectinatus haikarae</name>
    <dbReference type="NCBI Taxonomy" id="349096"/>
    <lineage>
        <taxon>Bacteria</taxon>
        <taxon>Bacillati</taxon>
        <taxon>Bacillota</taxon>
        <taxon>Negativicutes</taxon>
        <taxon>Selenomonadales</taxon>
        <taxon>Selenomonadaceae</taxon>
        <taxon>Pectinatus</taxon>
    </lineage>
</organism>
<comment type="similarity">
    <text evidence="1">Belongs to the phD/YefM antitoxin family.</text>
</comment>
<dbReference type="SUPFAM" id="SSF143120">
    <property type="entry name" value="YefM-like"/>
    <property type="match status" value="1"/>
</dbReference>
<evidence type="ECO:0000313" key="2">
    <source>
        <dbReference type="EMBL" id="MDQ0204946.1"/>
    </source>
</evidence>
<dbReference type="Gene3D" id="3.40.1620.10">
    <property type="entry name" value="YefM-like domain"/>
    <property type="match status" value="1"/>
</dbReference>
<name>A0ABT9YBM2_9FIRM</name>
<evidence type="ECO:0000256" key="1">
    <source>
        <dbReference type="ARBA" id="ARBA00009981"/>
    </source>
</evidence>
<dbReference type="InterPro" id="IPR036165">
    <property type="entry name" value="YefM-like_sf"/>
</dbReference>
<proteinExistence type="inferred from homology"/>
<gene>
    <name evidence="2" type="ORF">J2S01_002680</name>
</gene>
<dbReference type="EMBL" id="JAUSUE010000024">
    <property type="protein sequence ID" value="MDQ0204946.1"/>
    <property type="molecule type" value="Genomic_DNA"/>
</dbReference>